<dbReference type="InterPro" id="IPR013783">
    <property type="entry name" value="Ig-like_fold"/>
</dbReference>
<dbReference type="Proteomes" id="UP000694918">
    <property type="component" value="Unplaced"/>
</dbReference>
<feature type="domain" description="CBM20" evidence="5">
    <location>
        <begin position="927"/>
        <end position="1029"/>
    </location>
</feature>
<dbReference type="Pfam" id="PF13041">
    <property type="entry name" value="PPR_2"/>
    <property type="match status" value="2"/>
</dbReference>
<evidence type="ECO:0000256" key="1">
    <source>
        <dbReference type="ARBA" id="ARBA00006643"/>
    </source>
</evidence>
<keyword evidence="2" id="KW-0677">Repeat</keyword>
<dbReference type="SUPFAM" id="SSF48452">
    <property type="entry name" value="TPR-like"/>
    <property type="match status" value="1"/>
</dbReference>
<evidence type="ECO:0000256" key="4">
    <source>
        <dbReference type="SAM" id="MobiDB-lite"/>
    </source>
</evidence>
<dbReference type="SUPFAM" id="SSF49452">
    <property type="entry name" value="Starch-binding domain-like"/>
    <property type="match status" value="1"/>
</dbReference>
<dbReference type="InterPro" id="IPR002044">
    <property type="entry name" value="CBM20"/>
</dbReference>
<evidence type="ECO:0000313" key="7">
    <source>
        <dbReference type="RefSeq" id="XP_011032289.1"/>
    </source>
</evidence>
<feature type="repeat" description="PPR" evidence="3">
    <location>
        <begin position="266"/>
        <end position="296"/>
    </location>
</feature>
<reference evidence="7" key="1">
    <citation type="submission" date="2025-08" db="UniProtKB">
        <authorList>
            <consortium name="RefSeq"/>
        </authorList>
    </citation>
    <scope>IDENTIFICATION</scope>
</reference>
<dbReference type="FunFam" id="1.25.40.10:FF:002148">
    <property type="entry name" value="Pentatricopeptide repeat-containing protein At2g29760, chloroplastic"/>
    <property type="match status" value="1"/>
</dbReference>
<dbReference type="InterPro" id="IPR046960">
    <property type="entry name" value="PPR_At4g14850-like_plant"/>
</dbReference>
<protein>
    <submittedName>
        <fullName evidence="7">Pentatricopeptide repeat-containing protein At2g29760, chloroplastic</fullName>
    </submittedName>
</protein>
<dbReference type="FunFam" id="1.25.40.10:FF:000348">
    <property type="entry name" value="Pentatricopeptide repeat-containing protein chloroplastic"/>
    <property type="match status" value="1"/>
</dbReference>
<evidence type="ECO:0000256" key="3">
    <source>
        <dbReference type="PROSITE-ProRule" id="PRU00708"/>
    </source>
</evidence>
<dbReference type="AlphaFoldDB" id="A0AAJ6XVE9"/>
<proteinExistence type="inferred from homology"/>
<dbReference type="GeneID" id="105131152"/>
<feature type="repeat" description="PPR" evidence="3">
    <location>
        <begin position="297"/>
        <end position="331"/>
    </location>
</feature>
<dbReference type="Pfam" id="PF20431">
    <property type="entry name" value="E_motif"/>
    <property type="match status" value="1"/>
</dbReference>
<dbReference type="GO" id="GO:0003729">
    <property type="term" value="F:mRNA binding"/>
    <property type="evidence" value="ECO:0007669"/>
    <property type="project" value="UniProtKB-ARBA"/>
</dbReference>
<dbReference type="FunFam" id="1.25.40.10:FF:000557">
    <property type="entry name" value="Pentatricopeptide repeat-containing protein, chloroplastic"/>
    <property type="match status" value="1"/>
</dbReference>
<dbReference type="InterPro" id="IPR011990">
    <property type="entry name" value="TPR-like_helical_dom_sf"/>
</dbReference>
<feature type="repeat" description="PPR" evidence="3">
    <location>
        <begin position="430"/>
        <end position="464"/>
    </location>
</feature>
<dbReference type="FunFam" id="1.25.40.10:FF:000073">
    <property type="entry name" value="Pentatricopeptide repeat-containing protein chloroplastic"/>
    <property type="match status" value="1"/>
</dbReference>
<dbReference type="Pfam" id="PF14432">
    <property type="entry name" value="DYW_deaminase"/>
    <property type="match status" value="1"/>
</dbReference>
<evidence type="ECO:0000259" key="5">
    <source>
        <dbReference type="PROSITE" id="PS51166"/>
    </source>
</evidence>
<dbReference type="NCBIfam" id="TIGR00756">
    <property type="entry name" value="PPR"/>
    <property type="match status" value="5"/>
</dbReference>
<dbReference type="InterPro" id="IPR032867">
    <property type="entry name" value="DYW_dom"/>
</dbReference>
<name>A0AAJ6XVE9_POPEU</name>
<dbReference type="Gene3D" id="2.60.40.10">
    <property type="entry name" value="Immunoglobulins"/>
    <property type="match status" value="1"/>
</dbReference>
<dbReference type="InterPro" id="IPR046849">
    <property type="entry name" value="E2_motif"/>
</dbReference>
<dbReference type="PROSITE" id="PS51166">
    <property type="entry name" value="CBM20"/>
    <property type="match status" value="1"/>
</dbReference>
<dbReference type="SMART" id="SM01065">
    <property type="entry name" value="CBM_2"/>
    <property type="match status" value="1"/>
</dbReference>
<dbReference type="PANTHER" id="PTHR47926">
    <property type="entry name" value="PENTATRICOPEPTIDE REPEAT-CONTAINING PROTEIN"/>
    <property type="match status" value="1"/>
</dbReference>
<dbReference type="KEGG" id="peu:105131152"/>
<accession>A0AAJ6XVE9</accession>
<feature type="compositionally biased region" description="Basic and acidic residues" evidence="4">
    <location>
        <begin position="1113"/>
        <end position="1126"/>
    </location>
</feature>
<dbReference type="GO" id="GO:2001070">
    <property type="term" value="F:starch binding"/>
    <property type="evidence" value="ECO:0007669"/>
    <property type="project" value="InterPro"/>
</dbReference>
<dbReference type="Pfam" id="PF01535">
    <property type="entry name" value="PPR"/>
    <property type="match status" value="6"/>
</dbReference>
<keyword evidence="6" id="KW-1185">Reference proteome</keyword>
<dbReference type="GO" id="GO:0009451">
    <property type="term" value="P:RNA modification"/>
    <property type="evidence" value="ECO:0007669"/>
    <property type="project" value="InterPro"/>
</dbReference>
<dbReference type="PANTHER" id="PTHR47926:SF452">
    <property type="entry name" value="PENTATRICOPEPTIDE REPEAT-CONTAINING PROTEIN"/>
    <property type="match status" value="1"/>
</dbReference>
<dbReference type="Pfam" id="PF20430">
    <property type="entry name" value="Eplus_motif"/>
    <property type="match status" value="1"/>
</dbReference>
<dbReference type="InterPro" id="IPR046848">
    <property type="entry name" value="E_motif"/>
</dbReference>
<dbReference type="Pfam" id="PF00686">
    <property type="entry name" value="CBM_20"/>
    <property type="match status" value="1"/>
</dbReference>
<dbReference type="InterPro" id="IPR002885">
    <property type="entry name" value="PPR_rpt"/>
</dbReference>
<dbReference type="InterPro" id="IPR013784">
    <property type="entry name" value="Carb-bd-like_fold"/>
</dbReference>
<dbReference type="Gene3D" id="1.25.40.10">
    <property type="entry name" value="Tetratricopeptide repeat domain"/>
    <property type="match status" value="4"/>
</dbReference>
<evidence type="ECO:0000256" key="2">
    <source>
        <dbReference type="ARBA" id="ARBA00022737"/>
    </source>
</evidence>
<dbReference type="CDD" id="cd05467">
    <property type="entry name" value="CBM20"/>
    <property type="match status" value="1"/>
</dbReference>
<dbReference type="GO" id="GO:0008270">
    <property type="term" value="F:zinc ion binding"/>
    <property type="evidence" value="ECO:0007669"/>
    <property type="project" value="InterPro"/>
</dbReference>
<comment type="similarity">
    <text evidence="1">Belongs to the PPR family. PCMP-H subfamily.</text>
</comment>
<dbReference type="PROSITE" id="PS51375">
    <property type="entry name" value="PPR"/>
    <property type="match status" value="4"/>
</dbReference>
<dbReference type="RefSeq" id="XP_011032289.1">
    <property type="nucleotide sequence ID" value="XM_011033987.1"/>
</dbReference>
<feature type="repeat" description="PPR" evidence="3">
    <location>
        <begin position="196"/>
        <end position="230"/>
    </location>
</feature>
<feature type="region of interest" description="Disordered" evidence="4">
    <location>
        <begin position="1113"/>
        <end position="1135"/>
    </location>
</feature>
<sequence>MATLGNPLASVPMSSNPTLLTANNEQKSNPSTVPVLIDKCANQKHLKQLHAHMLRTGLFFDPPSATKLFTACALSSPSSLDYACKVFDQIPQPNLYTWNTLIRAFASSPKPIQGLLVFIQMLHESQRFPNSYTFPFVIKAATEVSSLLAGKAIHGMVMKASFGSDLFISNSLIHFYSSSGDLDSAYLVFSKIVEKDIVSWNSMISGFVQGGCPEEALQLFKRMKMENARPNRVTMVGVLSACAKKIDLDFGRWACDYIEKNGIDINLILSNAMLDMYVKCGSLEDARRLFDKMEEKDIVSWTTMIDGYAKVGDYGAARKVFDVMPREDITAWNALISSYQQNGKPKEALAIFRELQLNKNTKPNEVTLASTLAACAQLGAMDLGGWIHVYIKKQGIKLNFHLTTSLIDMYSKCGHLEKALEVFYSVERGDVFVWSAMIAGLAMHGHGRAAIDLFSKMQETKVKPNAVTFTNLLCACSHSGLEDEGRLFFNQMRPVYGVVPGSKHYACMVDILGRAGCLEEAVELIEKMPIVPSASVWGALLGACRIYGNVELAEMACSRLLETDSNNHGAYVLLSNIYAKAGKWDCVSRLRQHMKVSGLEKEPGCSSIEVNGIIHEFLVGDNSHPLSTEIYSKLDEIVARIKSTGYVSDESHLLQFVEEEYMKEHALNLHSEKLAIAYGLIRMEPSQPIRIVKNLRVCGDCHSVAKLISKLYNRDILLRDRYRFHHFSGGNCSCMDYWRTGSSKLSASSLSKKEASYLDGISVLPHLKPPIGKLCAVEGSQALVDKPHVKNPQLDVRSEAFSFLGLPKVYITHPTSFLTLQMLNVSSSSTRPKLWPFCLLAMETLTGLYTKVFTKNNNKTLSPSRSAQLGRSDIGFSPSPSLKRAHFDHLALCGRRDAPLLVMKSHPASNAEVLAGLETAVSGNQKMTPEKTVHVKFQLQRECMFGEQFLLVGEDPMIGLWDPSNAIPLDWSEGHTWSVELDLRIDLTMQYKFILKRSTGEILWQPGPDRIFKTWESSSSVVIAEDWENAGAQKIMEEQMINTPDLESVGAGNVSLQGGEVMSDVNKDLMLSGHIACAEDKSNGKYEVVNGIAYPAEGDIINADIKLESGESFGGRKEVPVPEDKNNCTTSTCKNPVTMEDEETLLTYEQRTVLVPGLKSSTSSL</sequence>
<evidence type="ECO:0000313" key="6">
    <source>
        <dbReference type="Proteomes" id="UP000694918"/>
    </source>
</evidence>
<organism evidence="6 7">
    <name type="scientific">Populus euphratica</name>
    <name type="common">Euphrates poplar</name>
    <dbReference type="NCBI Taxonomy" id="75702"/>
    <lineage>
        <taxon>Eukaryota</taxon>
        <taxon>Viridiplantae</taxon>
        <taxon>Streptophyta</taxon>
        <taxon>Embryophyta</taxon>
        <taxon>Tracheophyta</taxon>
        <taxon>Spermatophyta</taxon>
        <taxon>Magnoliopsida</taxon>
        <taxon>eudicotyledons</taxon>
        <taxon>Gunneridae</taxon>
        <taxon>Pentapetalae</taxon>
        <taxon>rosids</taxon>
        <taxon>fabids</taxon>
        <taxon>Malpighiales</taxon>
        <taxon>Salicaceae</taxon>
        <taxon>Saliceae</taxon>
        <taxon>Populus</taxon>
    </lineage>
</organism>
<gene>
    <name evidence="7" type="primary">LOC105131152</name>
</gene>